<dbReference type="EMBL" id="JACXVP010000006">
    <property type="protein sequence ID" value="KAG5602104.1"/>
    <property type="molecule type" value="Genomic_DNA"/>
</dbReference>
<feature type="region of interest" description="Disordered" evidence="1">
    <location>
        <begin position="527"/>
        <end position="650"/>
    </location>
</feature>
<accession>A0A9J5YQW9</accession>
<evidence type="ECO:0000256" key="1">
    <source>
        <dbReference type="SAM" id="MobiDB-lite"/>
    </source>
</evidence>
<dbReference type="PANTHER" id="PTHR31286:SF79">
    <property type="entry name" value="N-6 ADENINE-SPECIFIC DNA METHYLASE"/>
    <property type="match status" value="1"/>
</dbReference>
<dbReference type="OrthoDB" id="10338060at2759"/>
<evidence type="ECO:0000313" key="4">
    <source>
        <dbReference type="Proteomes" id="UP000824120"/>
    </source>
</evidence>
<feature type="compositionally biased region" description="Polar residues" evidence="1">
    <location>
        <begin position="589"/>
        <end position="601"/>
    </location>
</feature>
<comment type="caution">
    <text evidence="3">The sequence shown here is derived from an EMBL/GenBank/DDBJ whole genome shotgun (WGS) entry which is preliminary data.</text>
</comment>
<proteinExistence type="predicted"/>
<keyword evidence="4" id="KW-1185">Reference proteome</keyword>
<protein>
    <recommendedName>
        <fullName evidence="2">DUF4283 domain-containing protein</fullName>
    </recommendedName>
</protein>
<feature type="domain" description="DUF4283" evidence="2">
    <location>
        <begin position="85"/>
        <end position="173"/>
    </location>
</feature>
<gene>
    <name evidence="3" type="ORF">H5410_033474</name>
</gene>
<evidence type="ECO:0000259" key="2">
    <source>
        <dbReference type="Pfam" id="PF14111"/>
    </source>
</evidence>
<evidence type="ECO:0000313" key="3">
    <source>
        <dbReference type="EMBL" id="KAG5602104.1"/>
    </source>
</evidence>
<feature type="compositionally biased region" description="Low complexity" evidence="1">
    <location>
        <begin position="563"/>
        <end position="573"/>
    </location>
</feature>
<dbReference type="InterPro" id="IPR025558">
    <property type="entry name" value="DUF4283"/>
</dbReference>
<reference evidence="3 4" key="1">
    <citation type="submission" date="2020-09" db="EMBL/GenBank/DDBJ databases">
        <title>De no assembly of potato wild relative species, Solanum commersonii.</title>
        <authorList>
            <person name="Cho K."/>
        </authorList>
    </citation>
    <scope>NUCLEOTIDE SEQUENCE [LARGE SCALE GENOMIC DNA]</scope>
    <source>
        <strain evidence="3">LZ3.2</strain>
        <tissue evidence="3">Leaf</tissue>
    </source>
</reference>
<dbReference type="AlphaFoldDB" id="A0A9J5YQW9"/>
<dbReference type="Pfam" id="PF14111">
    <property type="entry name" value="DUF4283"/>
    <property type="match status" value="1"/>
</dbReference>
<dbReference type="InterPro" id="IPR040256">
    <property type="entry name" value="At4g02000-like"/>
</dbReference>
<dbReference type="PANTHER" id="PTHR31286">
    <property type="entry name" value="GLYCINE-RICH CELL WALL STRUCTURAL PROTEIN 1.8-LIKE"/>
    <property type="match status" value="1"/>
</dbReference>
<feature type="compositionally biased region" description="Low complexity" evidence="1">
    <location>
        <begin position="528"/>
        <end position="544"/>
    </location>
</feature>
<organism evidence="3 4">
    <name type="scientific">Solanum commersonii</name>
    <name type="common">Commerson's wild potato</name>
    <name type="synonym">Commerson's nightshade</name>
    <dbReference type="NCBI Taxonomy" id="4109"/>
    <lineage>
        <taxon>Eukaryota</taxon>
        <taxon>Viridiplantae</taxon>
        <taxon>Streptophyta</taxon>
        <taxon>Embryophyta</taxon>
        <taxon>Tracheophyta</taxon>
        <taxon>Spermatophyta</taxon>
        <taxon>Magnoliopsida</taxon>
        <taxon>eudicotyledons</taxon>
        <taxon>Gunneridae</taxon>
        <taxon>Pentapetalae</taxon>
        <taxon>asterids</taxon>
        <taxon>lamiids</taxon>
        <taxon>Solanales</taxon>
        <taxon>Solanaceae</taxon>
        <taxon>Solanoideae</taxon>
        <taxon>Solaneae</taxon>
        <taxon>Solanum</taxon>
    </lineage>
</organism>
<dbReference type="Proteomes" id="UP000824120">
    <property type="component" value="Chromosome 6"/>
</dbReference>
<feature type="compositionally biased region" description="Basic residues" evidence="1">
    <location>
        <begin position="639"/>
        <end position="650"/>
    </location>
</feature>
<sequence length="650" mass="72800">MSGAGGGQPLKVADPPLLTSSLEFPVLGGNKTNDNLNTYSFTKDVSFSNLLQNQEYVSMEVPSKSVTYVDGIPHIQWTVAENDIKEDLQLAVVGKFAHGWLDMEDLREAIPKQCNIKGNCKIGLFRNKHILIRLFSKEDYINLISKGAFYITCKEGYSYLMRTLIYDVNFKIDEETTKTMAWISFPNLLPTFFSQESLFAIATAVGKPLQLDQATINKTLPSCAKVRVLVDLAASLPKSVIMKVIDEVTGSVKTETITVKYNYIPKYCLECRMQGHDLHNCRLLHNEVVEEAPVDNIQENEESYHPPLVHNLQKGRAKILSSARIVGDPGAWKVVRDRRGMQNLEQQQLQHHKQQQLVTFNKYRALDNYTTTELGEFSNSKDSIIEVPDATPSDSTNPVEEKSLIKENDCDTTPCKQQQETATDMVKSHESDSEQIMGNKEQRPSNFTLEKNMENQQHQEESMNMVIENAICKAAFIESSGQQWQDKDTSTNNMALVEYPTIVAQENEVIVSPMKVLHDIVSHSIGTSPQLQNQQSQWQNCASNTEEVDSHSIGFAPPQAETQQVQQQSNSSSTDEVDSHSLGFVPPQAKTQQSSSTNTVEGSYDEDDKNEAETPIKSNKSGRKGKNNGTSVGNLPIRTRSRRGLQKIKD</sequence>
<name>A0A9J5YQW9_SOLCO</name>